<dbReference type="InterPro" id="IPR036404">
    <property type="entry name" value="Jacalin-like_lectin_dom_sf"/>
</dbReference>
<dbReference type="SUPFAM" id="SSF51101">
    <property type="entry name" value="Mannose-binding lectins"/>
    <property type="match status" value="1"/>
</dbReference>
<dbReference type="InterPro" id="IPR001229">
    <property type="entry name" value="Jacalin-like_lectin_dom"/>
</dbReference>
<feature type="compositionally biased region" description="Low complexity" evidence="1">
    <location>
        <begin position="226"/>
        <end position="235"/>
    </location>
</feature>
<dbReference type="PROSITE" id="PS50096">
    <property type="entry name" value="IQ"/>
    <property type="match status" value="1"/>
</dbReference>
<evidence type="ECO:0000313" key="5">
    <source>
        <dbReference type="EMBL" id="KAG3215985.1"/>
    </source>
</evidence>
<feature type="transmembrane region" description="Helical" evidence="2">
    <location>
        <begin position="627"/>
        <end position="647"/>
    </location>
</feature>
<feature type="compositionally biased region" description="Low complexity" evidence="1">
    <location>
        <begin position="195"/>
        <end position="212"/>
    </location>
</feature>
<proteinExistence type="predicted"/>
<feature type="compositionally biased region" description="Basic residues" evidence="1">
    <location>
        <begin position="214"/>
        <end position="225"/>
    </location>
</feature>
<name>A0A8T1HT30_9STRA</name>
<evidence type="ECO:0000259" key="4">
    <source>
        <dbReference type="PROSITE" id="PS51752"/>
    </source>
</evidence>
<feature type="chain" id="PRO_5035884342" description="Jacalin-type lectin domain-containing protein" evidence="3">
    <location>
        <begin position="28"/>
        <end position="1570"/>
    </location>
</feature>
<feature type="compositionally biased region" description="Low complexity" evidence="1">
    <location>
        <begin position="161"/>
        <end position="182"/>
    </location>
</feature>
<feature type="signal peptide" evidence="3">
    <location>
        <begin position="1"/>
        <end position="27"/>
    </location>
</feature>
<feature type="compositionally biased region" description="Low complexity" evidence="1">
    <location>
        <begin position="247"/>
        <end position="275"/>
    </location>
</feature>
<feature type="compositionally biased region" description="Low complexity" evidence="1">
    <location>
        <begin position="82"/>
        <end position="97"/>
    </location>
</feature>
<feature type="region of interest" description="Disordered" evidence="1">
    <location>
        <begin position="73"/>
        <end position="119"/>
    </location>
</feature>
<dbReference type="SMART" id="SM00915">
    <property type="entry name" value="Jacalin"/>
    <property type="match status" value="1"/>
</dbReference>
<dbReference type="VEuPathDB" id="FungiDB:PC110_g15831"/>
<feature type="compositionally biased region" description="Polar residues" evidence="1">
    <location>
        <begin position="100"/>
        <end position="119"/>
    </location>
</feature>
<comment type="caution">
    <text evidence="5">The sequence shown here is derived from an EMBL/GenBank/DDBJ whole genome shotgun (WGS) entry which is preliminary data.</text>
</comment>
<feature type="compositionally biased region" description="Acidic residues" evidence="1">
    <location>
        <begin position="236"/>
        <end position="246"/>
    </location>
</feature>
<gene>
    <name evidence="5" type="ORF">PC129_g13148</name>
</gene>
<dbReference type="EMBL" id="RCMV01000518">
    <property type="protein sequence ID" value="KAG3215985.1"/>
    <property type="molecule type" value="Genomic_DNA"/>
</dbReference>
<reference evidence="5" key="1">
    <citation type="submission" date="2018-05" db="EMBL/GenBank/DDBJ databases">
        <title>Effector identification in a new, highly contiguous assembly of the strawberry crown rot pathogen Phytophthora cactorum.</title>
        <authorList>
            <person name="Armitage A.D."/>
            <person name="Nellist C.F."/>
            <person name="Bates H."/>
            <person name="Vickerstaff R.J."/>
            <person name="Harrison R.J."/>
        </authorList>
    </citation>
    <scope>NUCLEOTIDE SEQUENCE</scope>
    <source>
        <strain evidence="5">P421</strain>
    </source>
</reference>
<dbReference type="Pfam" id="PF01419">
    <property type="entry name" value="Jacalin"/>
    <property type="match status" value="1"/>
</dbReference>
<feature type="domain" description="Jacalin-type lectin" evidence="4">
    <location>
        <begin position="342"/>
        <end position="486"/>
    </location>
</feature>
<dbReference type="Gene3D" id="2.100.10.30">
    <property type="entry name" value="Jacalin-like lectin domain"/>
    <property type="match status" value="1"/>
</dbReference>
<sequence>MVLRAVKLIVQASLLLQVLQCSASVNGVEVNENFQNTPLSTKDKLKLGTVSAANIPDSQDENIKKQEERGFFDWFSDDDDTPAPASPASGSTPATETGEFATTTPIPGTAARPSTSSLMSKYGSMLGEFTKNSETASEADGSTAGAGSSATTPKTKKPKKPAAAATSATSSGSTSGSDATETTPKRKRTKKRVVAAASASGSEASASGSEATPKTKKPTTKKTKKPVAAAVSSSESEAESGSDDLSDLLSGSTASGSEDLSDLLGSSAGSGSEADMSALLGSESNDALTALLGSGVGGSGSMLSFEDFMKEYGSMFGSGSSAIDLFGDSSTPQNNTVNDDDILLGELYGGKEHGDAFSDIKNIKFGQMILNITVRGQERVDSIGITVMTQEAVGNLVHGGEGGTEGFIEPTMGDTIDSVEVHWDKNKGKTCIFYLKMTTSGGKTIATGTKTANSAVMKPPKGYQLAGFYGRASSSGIFCIGGIWTKQTATDLAVTDVMAITSKGSPDIYNYETTIRNWVGPLEVANDNACYQKRVDVSSQGMCPSGFNKDDDKAANFALTCAINVVNAVKSLIYYLRYKQTTIPTTDTEKLMDKAFQMQIVILDLPIAICSCLGIKIPPKLQFSATILAVVSAIVMMAVMIGEAIFASSNNVMLMLRESGALNNTALDGDTIQLDTFLNTKNGTCGYEMKTLTNRVMGKVYEIRNNTPNAAQNDLIEDGTTDMGKNVVKKEKALEYANLGDSIVNCPIMVRAEEEDDTMRPCGCHAGRPCTCEMGKKTVSTDSFSCGVCVNCRLDARERSRPRKRSSGPRRCLKSAEYFVELEFDRVVLRGDCVFRMRKPDWNVADKTPLYNQLHQMRLGMTQTRAISLATIDSQKKMRIKLTSDLRKAEDAIKKLETVEQDVAMSVRRMTKDQLCVDSDAFDSFSKQLITAQTLLPDLKVRLEKANATIFTEQQNIKIIREYVRDFAIRKLQSSIRAFFRFRRWKEVLKAFHEDVRLSATLEIQAIWRMFTAKKLRQFLASLLHGKVRSNAANVIRRFSLESIEAKGRKMIIPAQEDEVGILARKQESVDALFGIIGRVILNDALATWKGYTLDARIVAIRKKASAILIQRVYRGFRERVYLKRIKIRSSLTDRVGALVDKFIVSGDFWGFILEIDADYRRFIHKIAEEEQDAATFMSTVIRQRKLDEDHMMQDWFTASALQNPLVSGIDQVTKMYSEEGNSSGTSVSQAMLQSPLVEDLVALSPNKTKTDIFPPNFPPKVIRQAMAKGFALNEVIAVMRGLQAQRKDIEDADLVLSTLQKRSLLMTNPWTSERVLRESRSLLKALVNSIPVAKPVCKPLKKAAGNRQANSFISANLLESIPGGMNAPIARLLLVAGLSCYDPGSRGEKGRFIPSDDRKSELFQAYLNTESPLVKIRTEQQTMEAVKPFLNILLENRCYTAYDILYNVRGIGELISWNIPGPLAKGIYSVIREIHAQSTHISKRNIIREVRVSADFERFLKSRERKREKLSSPDSKPAKKDSKPGTPTQYPEPEECSALIQVKYRLETETLVLKIRPQQTRIAISYNPS</sequence>
<keyword evidence="3" id="KW-0732">Signal</keyword>
<keyword evidence="2" id="KW-0472">Membrane</keyword>
<keyword evidence="2" id="KW-1133">Transmembrane helix</keyword>
<evidence type="ECO:0000256" key="3">
    <source>
        <dbReference type="SAM" id="SignalP"/>
    </source>
</evidence>
<evidence type="ECO:0000256" key="2">
    <source>
        <dbReference type="SAM" id="Phobius"/>
    </source>
</evidence>
<accession>A0A8T1HT30</accession>
<protein>
    <recommendedName>
        <fullName evidence="4">Jacalin-type lectin domain-containing protein</fullName>
    </recommendedName>
</protein>
<feature type="compositionally biased region" description="Low complexity" evidence="1">
    <location>
        <begin position="135"/>
        <end position="153"/>
    </location>
</feature>
<evidence type="ECO:0000256" key="1">
    <source>
        <dbReference type="SAM" id="MobiDB-lite"/>
    </source>
</evidence>
<feature type="compositionally biased region" description="Basic and acidic residues" evidence="1">
    <location>
        <begin position="1505"/>
        <end position="1524"/>
    </location>
</feature>
<dbReference type="PROSITE" id="PS51752">
    <property type="entry name" value="JACALIN_LECTIN"/>
    <property type="match status" value="1"/>
</dbReference>
<dbReference type="Proteomes" id="UP000760860">
    <property type="component" value="Unassembled WGS sequence"/>
</dbReference>
<feature type="region of interest" description="Disordered" evidence="1">
    <location>
        <begin position="132"/>
        <end position="276"/>
    </location>
</feature>
<evidence type="ECO:0000313" key="6">
    <source>
        <dbReference type="Proteomes" id="UP000760860"/>
    </source>
</evidence>
<organism evidence="5 6">
    <name type="scientific">Phytophthora cactorum</name>
    <dbReference type="NCBI Taxonomy" id="29920"/>
    <lineage>
        <taxon>Eukaryota</taxon>
        <taxon>Sar</taxon>
        <taxon>Stramenopiles</taxon>
        <taxon>Oomycota</taxon>
        <taxon>Peronosporomycetes</taxon>
        <taxon>Peronosporales</taxon>
        <taxon>Peronosporaceae</taxon>
        <taxon>Phytophthora</taxon>
    </lineage>
</organism>
<keyword evidence="2" id="KW-0812">Transmembrane</keyword>
<feature type="region of interest" description="Disordered" evidence="1">
    <location>
        <begin position="1505"/>
        <end position="1535"/>
    </location>
</feature>
<dbReference type="VEuPathDB" id="FungiDB:PC110_g15830"/>